<proteinExistence type="inferred from homology"/>
<dbReference type="InterPro" id="IPR002053">
    <property type="entry name" value="Glyco_hydro_25"/>
</dbReference>
<evidence type="ECO:0000313" key="6">
    <source>
        <dbReference type="Proteomes" id="UP001470288"/>
    </source>
</evidence>
<dbReference type="Gene3D" id="3.20.20.80">
    <property type="entry name" value="Glycosidases"/>
    <property type="match status" value="1"/>
</dbReference>
<evidence type="ECO:0000313" key="5">
    <source>
        <dbReference type="EMBL" id="MEQ2578825.1"/>
    </source>
</evidence>
<dbReference type="SUPFAM" id="SSF69360">
    <property type="entry name" value="Cell wall binding repeat"/>
    <property type="match status" value="1"/>
</dbReference>
<protein>
    <submittedName>
        <fullName evidence="5">GH25 family lysozyme</fullName>
    </submittedName>
</protein>
<keyword evidence="6" id="KW-1185">Reference proteome</keyword>
<accession>A0ABV1I1Y2</accession>
<feature type="compositionally biased region" description="Low complexity" evidence="4">
    <location>
        <begin position="253"/>
        <end position="267"/>
    </location>
</feature>
<feature type="compositionally biased region" description="Acidic residues" evidence="4">
    <location>
        <begin position="49"/>
        <end position="81"/>
    </location>
</feature>
<dbReference type="EMBL" id="JBBMFC010000012">
    <property type="protein sequence ID" value="MEQ2578825.1"/>
    <property type="molecule type" value="Genomic_DNA"/>
</dbReference>
<keyword evidence="3" id="KW-0326">Glycosidase</keyword>
<dbReference type="PROSITE" id="PS51904">
    <property type="entry name" value="GLYCOSYL_HYDROL_F25_2"/>
    <property type="match status" value="1"/>
</dbReference>
<keyword evidence="2" id="KW-0378">Hydrolase</keyword>
<dbReference type="CDD" id="cd06414">
    <property type="entry name" value="GH25_LytC-like"/>
    <property type="match status" value="1"/>
</dbReference>
<organism evidence="5 6">
    <name type="scientific">Hominiventricola aquisgranensis</name>
    <dbReference type="NCBI Taxonomy" id="3133164"/>
    <lineage>
        <taxon>Bacteria</taxon>
        <taxon>Bacillati</taxon>
        <taxon>Bacillota</taxon>
        <taxon>Clostridia</taxon>
        <taxon>Lachnospirales</taxon>
        <taxon>Lachnospiraceae</taxon>
        <taxon>Hominiventricola</taxon>
    </lineage>
</organism>
<dbReference type="Gene3D" id="2.60.40.1080">
    <property type="match status" value="1"/>
</dbReference>
<dbReference type="Proteomes" id="UP001470288">
    <property type="component" value="Unassembled WGS sequence"/>
</dbReference>
<dbReference type="RefSeq" id="WP_349144387.1">
    <property type="nucleotide sequence ID" value="NZ_JBBMFC010000012.1"/>
</dbReference>
<feature type="region of interest" description="Disordered" evidence="4">
    <location>
        <begin position="195"/>
        <end position="319"/>
    </location>
</feature>
<dbReference type="InterPro" id="IPR017853">
    <property type="entry name" value="GH"/>
</dbReference>
<evidence type="ECO:0000256" key="4">
    <source>
        <dbReference type="SAM" id="MobiDB-lite"/>
    </source>
</evidence>
<dbReference type="SMART" id="SM00641">
    <property type="entry name" value="Glyco_25"/>
    <property type="match status" value="1"/>
</dbReference>
<sequence length="734" mass="77931">MKKILGMKLLSLILAGVVAAGSIGAGGYVIYGYESLPKEVAEAQVIEDPGPEPEEEAEEEPVEEEEIEEEEEEEEPVEEDQKELSLACTSIEKDLKIKIEDQKSKLVTGEQFSVSVKSDKKNAKVSTYEDKDKDGIIYIDKIEAGKYTVTLENAGSYAVKKGTMQATVKDKIEYKKVDVKDEIKMEAQINTAVEDTAKKDVPQESTLNDTVPLLESKVSTSKVSRADVDVSNFSKASASSKMVSVTLTKSAGTTTTEPTTPTTPTEPGNGDHSGGPIEPGKNDDKGDGDNSGGTTIPEQPTEPTTPEPPSKGEGTSEQSLTTALRQIFSMRTVYAAAEQTTDTNAKAAVAATTATVTLPETVTLYNGGSSASDSLAVALHITGESALIKQVKWSSSNAGVVALSGDSGNSVTLTAKSKGSAEVTATITYVTDAKETTKEASVKTKVTVADFSDSSVVLKDKSGNVLYTDANATKQATLKDYAFTDTFYTSPQYTGWRTDGGKVYYYDANHNKITGNQVIGGVMYTFGGDGALSQSSGNRGIDVSKYQGNIDWGAVAASGINFAIIRVGYRGSSSGALVQDPYFKKNISGATKAGIKVGLYFFTQAVNEAEAVEEASMAMSLASGYKVTYPIFIDTESASGGRANGLSKSARTAVVKAFCQTVRNGGYKAGVYASKSWYANQLNASALNGYCIWVAQYNSSCTYSGKYDMWQYSSKGSVSGIKGNVDMNISYTGY</sequence>
<dbReference type="Gene3D" id="2.10.270.10">
    <property type="entry name" value="Cholin Binding"/>
    <property type="match status" value="1"/>
</dbReference>
<reference evidence="5 6" key="1">
    <citation type="submission" date="2024-03" db="EMBL/GenBank/DDBJ databases">
        <title>Human intestinal bacterial collection.</title>
        <authorList>
            <person name="Pauvert C."/>
            <person name="Hitch T.C.A."/>
            <person name="Clavel T."/>
        </authorList>
    </citation>
    <scope>NUCLEOTIDE SEQUENCE [LARGE SCALE GENOMIC DNA]</scope>
    <source>
        <strain evidence="5 6">CLA-AA-H78B</strain>
    </source>
</reference>
<feature type="compositionally biased region" description="Low complexity" evidence="4">
    <location>
        <begin position="292"/>
        <end position="302"/>
    </location>
</feature>
<dbReference type="PANTHER" id="PTHR34135">
    <property type="entry name" value="LYSOZYME"/>
    <property type="match status" value="1"/>
</dbReference>
<evidence type="ECO:0000256" key="1">
    <source>
        <dbReference type="ARBA" id="ARBA00010646"/>
    </source>
</evidence>
<comment type="similarity">
    <text evidence="1">Belongs to the glycosyl hydrolase 25 family.</text>
</comment>
<evidence type="ECO:0000256" key="2">
    <source>
        <dbReference type="ARBA" id="ARBA00022801"/>
    </source>
</evidence>
<gene>
    <name evidence="5" type="ORF">WMO62_08230</name>
</gene>
<dbReference type="PANTHER" id="PTHR34135:SF2">
    <property type="entry name" value="LYSOZYME"/>
    <property type="match status" value="1"/>
</dbReference>
<name>A0ABV1I1Y2_9FIRM</name>
<comment type="caution">
    <text evidence="5">The sequence shown here is derived from an EMBL/GenBank/DDBJ whole genome shotgun (WGS) entry which is preliminary data.</text>
</comment>
<dbReference type="InterPro" id="IPR018077">
    <property type="entry name" value="Glyco_hydro_fam25_subgr"/>
</dbReference>
<feature type="compositionally biased region" description="Low complexity" evidence="4">
    <location>
        <begin position="234"/>
        <end position="245"/>
    </location>
</feature>
<dbReference type="Pfam" id="PF01183">
    <property type="entry name" value="Glyco_hydro_25"/>
    <property type="match status" value="1"/>
</dbReference>
<dbReference type="SUPFAM" id="SSF51445">
    <property type="entry name" value="(Trans)glycosidases"/>
    <property type="match status" value="1"/>
</dbReference>
<feature type="region of interest" description="Disordered" evidence="4">
    <location>
        <begin position="42"/>
        <end position="84"/>
    </location>
</feature>
<evidence type="ECO:0000256" key="3">
    <source>
        <dbReference type="ARBA" id="ARBA00023295"/>
    </source>
</evidence>